<dbReference type="EMBL" id="JAATWM020000007">
    <property type="protein sequence ID" value="KAF9879355.1"/>
    <property type="molecule type" value="Genomic_DNA"/>
</dbReference>
<dbReference type="SUPFAM" id="SSF82153">
    <property type="entry name" value="FAS1 domain"/>
    <property type="match status" value="1"/>
</dbReference>
<reference evidence="4" key="1">
    <citation type="submission" date="2020-03" db="EMBL/GenBank/DDBJ databases">
        <authorList>
            <person name="He L."/>
        </authorList>
    </citation>
    <scope>NUCLEOTIDE SEQUENCE</scope>
    <source>
        <strain evidence="4">CkLH20</strain>
    </source>
</reference>
<keyword evidence="1" id="KW-1133">Transmembrane helix</keyword>
<keyword evidence="1" id="KW-0472">Membrane</keyword>
<feature type="transmembrane region" description="Helical" evidence="1">
    <location>
        <begin position="293"/>
        <end position="314"/>
    </location>
</feature>
<dbReference type="GeneID" id="62158691"/>
<dbReference type="PROSITE" id="PS50213">
    <property type="entry name" value="FAS1"/>
    <property type="match status" value="1"/>
</dbReference>
<evidence type="ECO:0000256" key="2">
    <source>
        <dbReference type="SAM" id="SignalP"/>
    </source>
</evidence>
<feature type="signal peptide" evidence="2">
    <location>
        <begin position="1"/>
        <end position="18"/>
    </location>
</feature>
<dbReference type="OrthoDB" id="2279611at2759"/>
<name>A0A9P6IHT8_9PEZI</name>
<evidence type="ECO:0000256" key="1">
    <source>
        <dbReference type="SAM" id="Phobius"/>
    </source>
</evidence>
<dbReference type="PANTHER" id="PTHR10900">
    <property type="entry name" value="PERIOSTIN-RELATED"/>
    <property type="match status" value="1"/>
</dbReference>
<feature type="domain" description="FAS1" evidence="3">
    <location>
        <begin position="44"/>
        <end position="183"/>
    </location>
</feature>
<gene>
    <name evidence="4" type="ORF">CkaCkLH20_02898</name>
</gene>
<evidence type="ECO:0000313" key="4">
    <source>
        <dbReference type="EMBL" id="KAF9879355.1"/>
    </source>
</evidence>
<proteinExistence type="predicted"/>
<protein>
    <submittedName>
        <fullName evidence="4">Tetraspanin</fullName>
    </submittedName>
</protein>
<keyword evidence="2" id="KW-0732">Signal</keyword>
<evidence type="ECO:0000313" key="5">
    <source>
        <dbReference type="Proteomes" id="UP000781932"/>
    </source>
</evidence>
<dbReference type="RefSeq" id="XP_038748816.1">
    <property type="nucleotide sequence ID" value="XM_038885617.1"/>
</dbReference>
<keyword evidence="1" id="KW-0812">Transmembrane</keyword>
<sequence>MRLPSILGALVFVSLVASDPFDRKPLSYAPKPDGTYVPPKAPGVTTLWDFVKSRSDLTELATVLNGSAGFTEAFDTAPTWDFTFFAPSNDAFTKHTGQYFNTFTATPKGKWWLGNLVQHHYVPNTQLDTSLFNETATRIQTGSYLYVGTRVKDGKLWLNDVATVTEGNLRVTKGVVHIIDRILDPSAQVFEADRPKAGQKFIAGSSIMANKVLMAYVVADIIFAITGALLLGYSVINQNTLNDIPKEGVEAATKLLTKQFPLTAGIANAVFIFVTFLFTIPGMITPARGWLKLSGYLVTFCGLFSLVVGTYLWVLTLTTKADFGKLWIAADPSVQELMQTAFQCCGYFNSTSPAFITDVQCPSPAAAALQRGCATPITSFANVFVDNIFTGVYGMVAVDALLVVCTAMLLKDRKERERYRHIDEKAGYRGF</sequence>
<reference evidence="4" key="2">
    <citation type="submission" date="2020-11" db="EMBL/GenBank/DDBJ databases">
        <title>Whole genome sequencing of Colletotrichum sp.</title>
        <authorList>
            <person name="Li H."/>
        </authorList>
    </citation>
    <scope>NUCLEOTIDE SEQUENCE</scope>
    <source>
        <strain evidence="4">CkLH20</strain>
    </source>
</reference>
<dbReference type="Pfam" id="PF02469">
    <property type="entry name" value="Fasciclin"/>
    <property type="match status" value="1"/>
</dbReference>
<feature type="chain" id="PRO_5040437125" evidence="2">
    <location>
        <begin position="19"/>
        <end position="431"/>
    </location>
</feature>
<feature type="transmembrane region" description="Helical" evidence="1">
    <location>
        <begin position="388"/>
        <end position="410"/>
    </location>
</feature>
<keyword evidence="5" id="KW-1185">Reference proteome</keyword>
<dbReference type="InterPro" id="IPR050904">
    <property type="entry name" value="Adhesion/Biosynth-related"/>
</dbReference>
<feature type="transmembrane region" description="Helical" evidence="1">
    <location>
        <begin position="260"/>
        <end position="281"/>
    </location>
</feature>
<dbReference type="InterPro" id="IPR000782">
    <property type="entry name" value="FAS1_domain"/>
</dbReference>
<dbReference type="InterPro" id="IPR036378">
    <property type="entry name" value="FAS1_dom_sf"/>
</dbReference>
<dbReference type="PANTHER" id="PTHR10900:SF77">
    <property type="entry name" value="FI19380P1"/>
    <property type="match status" value="1"/>
</dbReference>
<dbReference type="Proteomes" id="UP000781932">
    <property type="component" value="Unassembled WGS sequence"/>
</dbReference>
<organism evidence="4 5">
    <name type="scientific">Colletotrichum karsti</name>
    <dbReference type="NCBI Taxonomy" id="1095194"/>
    <lineage>
        <taxon>Eukaryota</taxon>
        <taxon>Fungi</taxon>
        <taxon>Dikarya</taxon>
        <taxon>Ascomycota</taxon>
        <taxon>Pezizomycotina</taxon>
        <taxon>Sordariomycetes</taxon>
        <taxon>Hypocreomycetidae</taxon>
        <taxon>Glomerellales</taxon>
        <taxon>Glomerellaceae</taxon>
        <taxon>Colletotrichum</taxon>
        <taxon>Colletotrichum boninense species complex</taxon>
    </lineage>
</organism>
<accession>A0A9P6IHT8</accession>
<dbReference type="AlphaFoldDB" id="A0A9P6IHT8"/>
<dbReference type="SMART" id="SM00554">
    <property type="entry name" value="FAS1"/>
    <property type="match status" value="1"/>
</dbReference>
<evidence type="ECO:0000259" key="3">
    <source>
        <dbReference type="PROSITE" id="PS50213"/>
    </source>
</evidence>
<comment type="caution">
    <text evidence="4">The sequence shown here is derived from an EMBL/GenBank/DDBJ whole genome shotgun (WGS) entry which is preliminary data.</text>
</comment>
<dbReference type="Gene3D" id="2.30.180.10">
    <property type="entry name" value="FAS1 domain"/>
    <property type="match status" value="1"/>
</dbReference>